<dbReference type="AlphaFoldDB" id="A0A1M5BKH7"/>
<keyword evidence="2" id="KW-1185">Reference proteome</keyword>
<dbReference type="EMBL" id="FQUE01000006">
    <property type="protein sequence ID" value="SHF42895.1"/>
    <property type="molecule type" value="Genomic_DNA"/>
</dbReference>
<sequence length="37" mass="3861">MSNGIKVFWVVAFMAVVAVSASQGQARGSLPEVATDH</sequence>
<gene>
    <name evidence="1" type="ORF">SAMN05444339_10651</name>
</gene>
<name>A0A1M5BKH7_LOKAT</name>
<protein>
    <submittedName>
        <fullName evidence="1">Uncharacterized protein</fullName>
    </submittedName>
</protein>
<dbReference type="Proteomes" id="UP000183987">
    <property type="component" value="Unassembled WGS sequence"/>
</dbReference>
<evidence type="ECO:0000313" key="1">
    <source>
        <dbReference type="EMBL" id="SHF42895.1"/>
    </source>
</evidence>
<organism evidence="1 2">
    <name type="scientific">Loktanella atrilutea</name>
    <dbReference type="NCBI Taxonomy" id="366533"/>
    <lineage>
        <taxon>Bacteria</taxon>
        <taxon>Pseudomonadati</taxon>
        <taxon>Pseudomonadota</taxon>
        <taxon>Alphaproteobacteria</taxon>
        <taxon>Rhodobacterales</taxon>
        <taxon>Roseobacteraceae</taxon>
        <taxon>Loktanella</taxon>
    </lineage>
</organism>
<evidence type="ECO:0000313" key="2">
    <source>
        <dbReference type="Proteomes" id="UP000183987"/>
    </source>
</evidence>
<dbReference type="STRING" id="366533.SAMN05444339_10651"/>
<accession>A0A1M5BKH7</accession>
<proteinExistence type="predicted"/>
<reference evidence="2" key="1">
    <citation type="submission" date="2016-11" db="EMBL/GenBank/DDBJ databases">
        <authorList>
            <person name="Varghese N."/>
            <person name="Submissions S."/>
        </authorList>
    </citation>
    <scope>NUCLEOTIDE SEQUENCE [LARGE SCALE GENOMIC DNA]</scope>
    <source>
        <strain evidence="2">DSM 29326</strain>
    </source>
</reference>